<keyword evidence="7 10" id="KW-0472">Membrane</keyword>
<dbReference type="KEGG" id="taw:EI545_04325"/>
<proteinExistence type="inferred from homology"/>
<dbReference type="PANTHER" id="PTHR30576:SF4">
    <property type="entry name" value="UNDECAPRENYL-PHOSPHATE GALACTOSE PHOSPHOTRANSFERASE"/>
    <property type="match status" value="1"/>
</dbReference>
<reference evidence="12 13" key="1">
    <citation type="submission" date="2018-12" db="EMBL/GenBank/DDBJ databases">
        <title>Complete genome sequencing of Tabrizicola sp. K13M18.</title>
        <authorList>
            <person name="Bae J.-W."/>
        </authorList>
    </citation>
    <scope>NUCLEOTIDE SEQUENCE [LARGE SCALE GENOMIC DNA]</scope>
    <source>
        <strain evidence="12 13">K13M18</strain>
    </source>
</reference>
<keyword evidence="4 12" id="KW-0808">Transferase</keyword>
<evidence type="ECO:0000256" key="10">
    <source>
        <dbReference type="SAM" id="Phobius"/>
    </source>
</evidence>
<feature type="region of interest" description="Disordered" evidence="9">
    <location>
        <begin position="1"/>
        <end position="26"/>
    </location>
</feature>
<dbReference type="GO" id="GO:0005886">
    <property type="term" value="C:plasma membrane"/>
    <property type="evidence" value="ECO:0007669"/>
    <property type="project" value="UniProtKB-SubCell"/>
</dbReference>
<dbReference type="EMBL" id="CP034328">
    <property type="protein sequence ID" value="AZL58132.1"/>
    <property type="molecule type" value="Genomic_DNA"/>
</dbReference>
<organism evidence="12 13">
    <name type="scientific">Tabrizicola piscis</name>
    <dbReference type="NCBI Taxonomy" id="2494374"/>
    <lineage>
        <taxon>Bacteria</taxon>
        <taxon>Pseudomonadati</taxon>
        <taxon>Pseudomonadota</taxon>
        <taxon>Alphaproteobacteria</taxon>
        <taxon>Rhodobacterales</taxon>
        <taxon>Paracoccaceae</taxon>
        <taxon>Tabrizicola</taxon>
    </lineage>
</organism>
<keyword evidence="5 10" id="KW-0812">Transmembrane</keyword>
<dbReference type="OrthoDB" id="9808602at2"/>
<feature type="transmembrane region" description="Helical" evidence="10">
    <location>
        <begin position="212"/>
        <end position="233"/>
    </location>
</feature>
<dbReference type="InterPro" id="IPR003362">
    <property type="entry name" value="Bact_transf"/>
</dbReference>
<comment type="subcellular location">
    <subcellularLocation>
        <location evidence="1">Cell membrane</location>
    </subcellularLocation>
</comment>
<dbReference type="GO" id="GO:0016780">
    <property type="term" value="F:phosphotransferase activity, for other substituted phosphate groups"/>
    <property type="evidence" value="ECO:0007669"/>
    <property type="project" value="TreeGrafter"/>
</dbReference>
<name>A0A3S8U3D8_9RHOB</name>
<evidence type="ECO:0000313" key="13">
    <source>
        <dbReference type="Proteomes" id="UP000282002"/>
    </source>
</evidence>
<dbReference type="Pfam" id="PF02397">
    <property type="entry name" value="Bac_transf"/>
    <property type="match status" value="1"/>
</dbReference>
<accession>A0A3S8U3D8</accession>
<keyword evidence="8" id="KW-0270">Exopolysaccharide synthesis</keyword>
<evidence type="ECO:0000256" key="7">
    <source>
        <dbReference type="ARBA" id="ARBA00023136"/>
    </source>
</evidence>
<evidence type="ECO:0000259" key="11">
    <source>
        <dbReference type="Pfam" id="PF02397"/>
    </source>
</evidence>
<comment type="similarity">
    <text evidence="2">Belongs to the bacterial sugar transferase family.</text>
</comment>
<sequence length="239" mass="26484">MNAPATTAQTYGEQVRRGSVAHPSADRLPVSRPAQAVGGNAKRVSDIALACIALIGLLPILLGVALLLKVTSRGPVFYGHERVGLGGRRFRCMKFRTMVVDGDRVLEEYFRQFPAERDVWLAERKLRNDPRVTPLGAILRKLSIDELPQLYNIIMGQMSIVGPRPVVADELKIYGGSAAHYLRTRPGLTGLWQISGRNETGYQKRVLLDRLYVLRWSMLLDLRIVVLTVPAVLSSRGAS</sequence>
<dbReference type="PANTHER" id="PTHR30576">
    <property type="entry name" value="COLANIC BIOSYNTHESIS UDP-GLUCOSE LIPID CARRIER TRANSFERASE"/>
    <property type="match status" value="1"/>
</dbReference>
<evidence type="ECO:0000256" key="9">
    <source>
        <dbReference type="SAM" id="MobiDB-lite"/>
    </source>
</evidence>
<evidence type="ECO:0000256" key="6">
    <source>
        <dbReference type="ARBA" id="ARBA00022989"/>
    </source>
</evidence>
<evidence type="ECO:0000256" key="8">
    <source>
        <dbReference type="ARBA" id="ARBA00023169"/>
    </source>
</evidence>
<dbReference type="GO" id="GO:0000271">
    <property type="term" value="P:polysaccharide biosynthetic process"/>
    <property type="evidence" value="ECO:0007669"/>
    <property type="project" value="UniProtKB-KW"/>
</dbReference>
<feature type="transmembrane region" description="Helical" evidence="10">
    <location>
        <begin position="47"/>
        <end position="68"/>
    </location>
</feature>
<dbReference type="AlphaFoldDB" id="A0A3S8U3D8"/>
<keyword evidence="6 10" id="KW-1133">Transmembrane helix</keyword>
<protein>
    <submittedName>
        <fullName evidence="12">Sugar transferase</fullName>
    </submittedName>
</protein>
<feature type="compositionally biased region" description="Polar residues" evidence="9">
    <location>
        <begin position="1"/>
        <end position="12"/>
    </location>
</feature>
<dbReference type="Proteomes" id="UP000282002">
    <property type="component" value="Chromosome"/>
</dbReference>
<evidence type="ECO:0000256" key="5">
    <source>
        <dbReference type="ARBA" id="ARBA00022692"/>
    </source>
</evidence>
<evidence type="ECO:0000256" key="4">
    <source>
        <dbReference type="ARBA" id="ARBA00022679"/>
    </source>
</evidence>
<keyword evidence="13" id="KW-1185">Reference proteome</keyword>
<evidence type="ECO:0000256" key="2">
    <source>
        <dbReference type="ARBA" id="ARBA00006464"/>
    </source>
</evidence>
<gene>
    <name evidence="12" type="ORF">EI545_04325</name>
</gene>
<evidence type="ECO:0000256" key="1">
    <source>
        <dbReference type="ARBA" id="ARBA00004236"/>
    </source>
</evidence>
<feature type="domain" description="Bacterial sugar transferase" evidence="11">
    <location>
        <begin position="42"/>
        <end position="233"/>
    </location>
</feature>
<evidence type="ECO:0000313" key="12">
    <source>
        <dbReference type="EMBL" id="AZL58132.1"/>
    </source>
</evidence>
<keyword evidence="3" id="KW-1003">Cell membrane</keyword>
<evidence type="ECO:0000256" key="3">
    <source>
        <dbReference type="ARBA" id="ARBA00022475"/>
    </source>
</evidence>